<dbReference type="InterPro" id="IPR029787">
    <property type="entry name" value="Nucleotide_cyclase"/>
</dbReference>
<dbReference type="NCBIfam" id="TIGR00254">
    <property type="entry name" value="GGDEF"/>
    <property type="match status" value="1"/>
</dbReference>
<dbReference type="GO" id="GO:0052621">
    <property type="term" value="F:diguanylate cyclase activity"/>
    <property type="evidence" value="ECO:0007669"/>
    <property type="project" value="TreeGrafter"/>
</dbReference>
<dbReference type="OrthoDB" id="9759607at2"/>
<dbReference type="Pfam" id="PF13185">
    <property type="entry name" value="GAF_2"/>
    <property type="match status" value="1"/>
</dbReference>
<dbReference type="KEGG" id="palb:EJC50_03380"/>
<protein>
    <submittedName>
        <fullName evidence="3">GGDEF domain-containing protein</fullName>
    </submittedName>
</protein>
<dbReference type="PROSITE" id="PS50887">
    <property type="entry name" value="GGDEF"/>
    <property type="match status" value="1"/>
</dbReference>
<dbReference type="InterPro" id="IPR029016">
    <property type="entry name" value="GAF-like_dom_sf"/>
</dbReference>
<evidence type="ECO:0000313" key="4">
    <source>
        <dbReference type="Proteomes" id="UP000272528"/>
    </source>
</evidence>
<dbReference type="AlphaFoldDB" id="A0A3S8ZZA1"/>
<dbReference type="GO" id="GO:0005886">
    <property type="term" value="C:plasma membrane"/>
    <property type="evidence" value="ECO:0007669"/>
    <property type="project" value="TreeGrafter"/>
</dbReference>
<dbReference type="PANTHER" id="PTHR45138:SF9">
    <property type="entry name" value="DIGUANYLATE CYCLASE DGCM-RELATED"/>
    <property type="match status" value="1"/>
</dbReference>
<sequence length="368" mass="41278">MVENRRLKVIMEVQQQMLLSNFDLKLFMRTICDRMCLLTDADGSTIEMLAGDEMVYAAVSGTLEPHLGIRLNKNGSLSGLCVMEKDILYSPDTQQDDRVNKEATMRVGARSMVCVPLFESSNAVGVLKVISGRPNAFSSRHIETLQLLSLALGSELGKQVNYDDKIRILNDYEQLLVQLRAEIERREKLELELIQLTERDILTGLLNRRGFSVRIQSWMHRASQEEGLFGVFYLDLNKFKQCNDTYGHEVGDLVLVEFADRIKNAIRESDLVARVGGDEFVVAAWLQNGKDGLIQVAKRLTGQLEAPMRIKELQLPMTTSVGCTLWAKGKSELDLMRAADQAMYLAKSSGTNQIAVDGELIRQISSLS</sequence>
<proteinExistence type="predicted"/>
<accession>A0A3S8ZZA1</accession>
<dbReference type="SUPFAM" id="SSF55781">
    <property type="entry name" value="GAF domain-like"/>
    <property type="match status" value="1"/>
</dbReference>
<name>A0A3S8ZZA1_9BACL</name>
<keyword evidence="4" id="KW-1185">Reference proteome</keyword>
<dbReference type="Pfam" id="PF00990">
    <property type="entry name" value="GGDEF"/>
    <property type="match status" value="1"/>
</dbReference>
<dbReference type="FunFam" id="3.30.70.270:FF:000001">
    <property type="entry name" value="Diguanylate cyclase domain protein"/>
    <property type="match status" value="1"/>
</dbReference>
<dbReference type="GO" id="GO:0043709">
    <property type="term" value="P:cell adhesion involved in single-species biofilm formation"/>
    <property type="evidence" value="ECO:0007669"/>
    <property type="project" value="TreeGrafter"/>
</dbReference>
<evidence type="ECO:0000313" key="3">
    <source>
        <dbReference type="EMBL" id="AZN38821.1"/>
    </source>
</evidence>
<dbReference type="SMART" id="SM00267">
    <property type="entry name" value="GGDEF"/>
    <property type="match status" value="1"/>
</dbReference>
<feature type="domain" description="GGDEF" evidence="2">
    <location>
        <begin position="227"/>
        <end position="359"/>
    </location>
</feature>
<dbReference type="InterPro" id="IPR003018">
    <property type="entry name" value="GAF"/>
</dbReference>
<gene>
    <name evidence="3" type="ORF">EJC50_03380</name>
</gene>
<evidence type="ECO:0000256" key="1">
    <source>
        <dbReference type="SAM" id="Coils"/>
    </source>
</evidence>
<dbReference type="Proteomes" id="UP000272528">
    <property type="component" value="Chromosome"/>
</dbReference>
<dbReference type="GO" id="GO:1902201">
    <property type="term" value="P:negative regulation of bacterial-type flagellum-dependent cell motility"/>
    <property type="evidence" value="ECO:0007669"/>
    <property type="project" value="TreeGrafter"/>
</dbReference>
<evidence type="ECO:0000259" key="2">
    <source>
        <dbReference type="PROSITE" id="PS50887"/>
    </source>
</evidence>
<dbReference type="Gene3D" id="3.30.70.270">
    <property type="match status" value="1"/>
</dbReference>
<dbReference type="PANTHER" id="PTHR45138">
    <property type="entry name" value="REGULATORY COMPONENTS OF SENSORY TRANSDUCTION SYSTEM"/>
    <property type="match status" value="1"/>
</dbReference>
<dbReference type="InterPro" id="IPR000160">
    <property type="entry name" value="GGDEF_dom"/>
</dbReference>
<dbReference type="SUPFAM" id="SSF55073">
    <property type="entry name" value="Nucleotide cyclase"/>
    <property type="match status" value="1"/>
</dbReference>
<dbReference type="EMBL" id="CP034437">
    <property type="protein sequence ID" value="AZN38821.1"/>
    <property type="molecule type" value="Genomic_DNA"/>
</dbReference>
<dbReference type="InterPro" id="IPR043128">
    <property type="entry name" value="Rev_trsase/Diguanyl_cyclase"/>
</dbReference>
<dbReference type="InterPro" id="IPR050469">
    <property type="entry name" value="Diguanylate_Cyclase"/>
</dbReference>
<reference evidence="4" key="1">
    <citation type="submission" date="2018-12" db="EMBL/GenBank/DDBJ databases">
        <title>Genome sequence of Peanibacillus sp.</title>
        <authorList>
            <person name="Subramani G."/>
            <person name="Srinivasan S."/>
            <person name="Kim M.K."/>
        </authorList>
    </citation>
    <scope>NUCLEOTIDE SEQUENCE [LARGE SCALE GENOMIC DNA]</scope>
    <source>
        <strain evidence="4">18JY67-1</strain>
    </source>
</reference>
<dbReference type="RefSeq" id="WP_126012365.1">
    <property type="nucleotide sequence ID" value="NZ_CP034437.1"/>
</dbReference>
<dbReference type="SMART" id="SM00065">
    <property type="entry name" value="GAF"/>
    <property type="match status" value="1"/>
</dbReference>
<keyword evidence="1" id="KW-0175">Coiled coil</keyword>
<feature type="coiled-coil region" evidence="1">
    <location>
        <begin position="162"/>
        <end position="199"/>
    </location>
</feature>
<dbReference type="Gene3D" id="3.30.450.40">
    <property type="match status" value="1"/>
</dbReference>
<organism evidence="3 4">
    <name type="scientific">Paenibacillus albus</name>
    <dbReference type="NCBI Taxonomy" id="2495582"/>
    <lineage>
        <taxon>Bacteria</taxon>
        <taxon>Bacillati</taxon>
        <taxon>Bacillota</taxon>
        <taxon>Bacilli</taxon>
        <taxon>Bacillales</taxon>
        <taxon>Paenibacillaceae</taxon>
        <taxon>Paenibacillus</taxon>
    </lineage>
</organism>
<dbReference type="CDD" id="cd01949">
    <property type="entry name" value="GGDEF"/>
    <property type="match status" value="1"/>
</dbReference>